<evidence type="ECO:0000259" key="4">
    <source>
        <dbReference type="Pfam" id="PF00361"/>
    </source>
</evidence>
<geneLocation type="mitochondrion" evidence="5"/>
<keyword evidence="3" id="KW-0812">Transmembrane</keyword>
<sequence length="299" mass="32086">MGVGKVELAVWLVIYSFLVAIGISSVSYILVWIALEATMAASIVYMLWQDARVGALFYYYVVQALGSLMMIAGAIGEMGVMLWVGFILKMGLFPLFVWMVSVVWGLGGLGSVLVVLWAQKLIPLVLLFEWGWVAEWSSEFLVMLVFWGVIGGSIGMLVGGSLKWLLVMSSMVHTSWLIMVVMDTVSSMVFYFGVYGFMLALVLWATGSGSEEMGAGSLVVISSIPPLLGFSVKFYSFSLVISGLEVVVVGGIVLVVGTIVGYLWGLIGNFMTCSIGVVGGERLGAMGVLLASLTMSVVV</sequence>
<evidence type="ECO:0000256" key="2">
    <source>
        <dbReference type="ARBA" id="ARBA00049551"/>
    </source>
</evidence>
<dbReference type="Pfam" id="PF00361">
    <property type="entry name" value="Proton_antipo_M"/>
    <property type="match status" value="1"/>
</dbReference>
<feature type="transmembrane region" description="Helical" evidence="3">
    <location>
        <begin position="189"/>
        <end position="207"/>
    </location>
</feature>
<feature type="domain" description="NADH:quinone oxidoreductase/Mrp antiporter transmembrane" evidence="4">
    <location>
        <begin position="79"/>
        <end position="212"/>
    </location>
</feature>
<evidence type="ECO:0000256" key="1">
    <source>
        <dbReference type="ARBA" id="ARBA00012944"/>
    </source>
</evidence>
<protein>
    <recommendedName>
        <fullName evidence="1">NADH:ubiquinone reductase (H(+)-translocating)</fullName>
        <ecNumber evidence="1">7.1.1.2</ecNumber>
    </recommendedName>
</protein>
<evidence type="ECO:0000256" key="3">
    <source>
        <dbReference type="SAM" id="Phobius"/>
    </source>
</evidence>
<feature type="transmembrane region" description="Helical" evidence="3">
    <location>
        <begin position="213"/>
        <end position="232"/>
    </location>
</feature>
<reference evidence="5" key="1">
    <citation type="journal article" date="2019" name="Infect. Genet. Evol.">
        <title>Characterization of the complete mitochondrial genome of Centrorhynchus milvus (Acanthocephala: Polymorphida) and its phylogenetic implications.</title>
        <authorList>
            <person name="Muhammad N."/>
            <person name="Suleman"/>
            <person name="Ma J."/>
            <person name="Khan M.S."/>
            <person name="Wu S.S."/>
            <person name="Zhu X.Q."/>
            <person name="Li L."/>
        </authorList>
    </citation>
    <scope>NUCLEOTIDE SEQUENCE</scope>
    <source>
        <strain evidence="5">Pakistan</strain>
    </source>
</reference>
<dbReference type="EC" id="7.1.1.2" evidence="1"/>
<evidence type="ECO:0000313" key="5">
    <source>
        <dbReference type="EMBL" id="QDM37033.1"/>
    </source>
</evidence>
<keyword evidence="3" id="KW-0472">Membrane</keyword>
<dbReference type="GO" id="GO:0008137">
    <property type="term" value="F:NADH dehydrogenase (ubiquinone) activity"/>
    <property type="evidence" value="ECO:0007669"/>
    <property type="project" value="UniProtKB-EC"/>
</dbReference>
<comment type="catalytic activity">
    <reaction evidence="2">
        <text>a ubiquinone + NADH + 5 H(+)(in) = a ubiquinol + NAD(+) + 4 H(+)(out)</text>
        <dbReference type="Rhea" id="RHEA:29091"/>
        <dbReference type="Rhea" id="RHEA-COMP:9565"/>
        <dbReference type="Rhea" id="RHEA-COMP:9566"/>
        <dbReference type="ChEBI" id="CHEBI:15378"/>
        <dbReference type="ChEBI" id="CHEBI:16389"/>
        <dbReference type="ChEBI" id="CHEBI:17976"/>
        <dbReference type="ChEBI" id="CHEBI:57540"/>
        <dbReference type="ChEBI" id="CHEBI:57945"/>
        <dbReference type="EC" id="7.1.1.2"/>
    </reaction>
</comment>
<dbReference type="AlphaFoldDB" id="A0A515KZC2"/>
<keyword evidence="5" id="KW-0496">Mitochondrion</keyword>
<gene>
    <name evidence="5" type="primary">ND2</name>
</gene>
<dbReference type="InterPro" id="IPR001750">
    <property type="entry name" value="ND/Mrp_TM"/>
</dbReference>
<dbReference type="EMBL" id="MK922344">
    <property type="protein sequence ID" value="QDM37033.1"/>
    <property type="molecule type" value="Genomic_DNA"/>
</dbReference>
<name>A0A515KZC2_9BILA</name>
<feature type="transmembrane region" description="Helical" evidence="3">
    <location>
        <begin position="56"/>
        <end position="75"/>
    </location>
</feature>
<keyword evidence="3" id="KW-1133">Transmembrane helix</keyword>
<accession>A0A515KZC2</accession>
<proteinExistence type="predicted"/>
<organism evidence="5">
    <name type="scientific">Centrorhynchus milvus</name>
    <dbReference type="NCBI Taxonomy" id="2594319"/>
    <lineage>
        <taxon>Eukaryota</taxon>
        <taxon>Metazoa</taxon>
        <taxon>Spiralia</taxon>
        <taxon>Lophotrochozoa</taxon>
        <taxon>Acanthocephala</taxon>
        <taxon>Palaeacanthocephala</taxon>
        <taxon>Polymorphida</taxon>
        <taxon>Centrorhynchidae</taxon>
        <taxon>Centrorhynchus</taxon>
    </lineage>
</organism>
<feature type="transmembrane region" description="Helical" evidence="3">
    <location>
        <begin position="239"/>
        <end position="264"/>
    </location>
</feature>
<feature type="transmembrane region" description="Helical" evidence="3">
    <location>
        <begin position="95"/>
        <end position="118"/>
    </location>
</feature>
<feature type="transmembrane region" description="Helical" evidence="3">
    <location>
        <begin position="12"/>
        <end position="35"/>
    </location>
</feature>
<feature type="transmembrane region" description="Helical" evidence="3">
    <location>
        <begin position="139"/>
        <end position="158"/>
    </location>
</feature>